<accession>A0A947D980</accession>
<evidence type="ECO:0000313" key="1">
    <source>
        <dbReference type="EMBL" id="MBT9292748.1"/>
    </source>
</evidence>
<sequence>MTKRDELPAPDKKGLSRRNFLLTGTAAAIVVKGGAIFCPTEAWALEAQALKPTTLRTLIRMARDIYPHDRLADRFYAVAVKGFDTDAAKDAGAKALVEEGIAGLDAKAKAAHGVGYAEVGWEADRVAILKAMEKDSFFQKVRGTLVVSLYNQKEVWPLFGYEGESASKGGYINRGFNDIAWL</sequence>
<dbReference type="AlphaFoldDB" id="A0A947D980"/>
<dbReference type="EMBL" id="JAHHZF010000015">
    <property type="protein sequence ID" value="MBT9292748.1"/>
    <property type="molecule type" value="Genomic_DNA"/>
</dbReference>
<dbReference type="RefSeq" id="WP_261971250.1">
    <property type="nucleotide sequence ID" value="NZ_JAHHZF010000015.1"/>
</dbReference>
<organism evidence="1 2">
    <name type="scientific">Prosthecodimorpha staleyi</name>
    <dbReference type="NCBI Taxonomy" id="2840188"/>
    <lineage>
        <taxon>Bacteria</taxon>
        <taxon>Pseudomonadati</taxon>
        <taxon>Pseudomonadota</taxon>
        <taxon>Alphaproteobacteria</taxon>
        <taxon>Hyphomicrobiales</taxon>
        <taxon>Ancalomicrobiaceae</taxon>
        <taxon>Prosthecodimorpha</taxon>
    </lineage>
</organism>
<dbReference type="PROSITE" id="PS51318">
    <property type="entry name" value="TAT"/>
    <property type="match status" value="1"/>
</dbReference>
<proteinExistence type="predicted"/>
<name>A0A947D980_9HYPH</name>
<reference evidence="1 2" key="1">
    <citation type="submission" date="2021-06" db="EMBL/GenBank/DDBJ databases">
        <authorList>
            <person name="Grouzdev D.S."/>
            <person name="Koziaeva V."/>
        </authorList>
    </citation>
    <scope>NUCLEOTIDE SEQUENCE [LARGE SCALE GENOMIC DNA]</scope>
    <source>
        <strain evidence="1 2">22</strain>
    </source>
</reference>
<dbReference type="InterPro" id="IPR006311">
    <property type="entry name" value="TAT_signal"/>
</dbReference>
<dbReference type="Proteomes" id="UP000766595">
    <property type="component" value="Unassembled WGS sequence"/>
</dbReference>
<keyword evidence="2" id="KW-1185">Reference proteome</keyword>
<evidence type="ECO:0000313" key="2">
    <source>
        <dbReference type="Proteomes" id="UP000766595"/>
    </source>
</evidence>
<comment type="caution">
    <text evidence="1">The sequence shown here is derived from an EMBL/GenBank/DDBJ whole genome shotgun (WGS) entry which is preliminary data.</text>
</comment>
<protein>
    <submittedName>
        <fullName evidence="1">Gluconate 2-dehydrogenase subunit 3 family protein</fullName>
    </submittedName>
</protein>
<gene>
    <name evidence="1" type="ORF">KL771_25025</name>
</gene>